<dbReference type="InterPro" id="IPR029058">
    <property type="entry name" value="AB_hydrolase_fold"/>
</dbReference>
<reference evidence="2" key="1">
    <citation type="journal article" date="2019" name="Int. J. Syst. Evol. Microbiol.">
        <title>The Global Catalogue of Microorganisms (GCM) 10K type strain sequencing project: providing services to taxonomists for standard genome sequencing and annotation.</title>
        <authorList>
            <consortium name="The Broad Institute Genomics Platform"/>
            <consortium name="The Broad Institute Genome Sequencing Center for Infectious Disease"/>
            <person name="Wu L."/>
            <person name="Ma J."/>
        </authorList>
    </citation>
    <scope>NUCLEOTIDE SEQUENCE [LARGE SCALE GENOMIC DNA]</scope>
    <source>
        <strain evidence="2">KACC 12633</strain>
    </source>
</reference>
<proteinExistence type="predicted"/>
<dbReference type="SUPFAM" id="SSF53474">
    <property type="entry name" value="alpha/beta-Hydrolases"/>
    <property type="match status" value="1"/>
</dbReference>
<organism evidence="1 2">
    <name type="scientific">Kaistia terrae</name>
    <dbReference type="NCBI Taxonomy" id="537017"/>
    <lineage>
        <taxon>Bacteria</taxon>
        <taxon>Pseudomonadati</taxon>
        <taxon>Pseudomonadota</taxon>
        <taxon>Alphaproteobacteria</taxon>
        <taxon>Hyphomicrobiales</taxon>
        <taxon>Kaistiaceae</taxon>
        <taxon>Kaistia</taxon>
    </lineage>
</organism>
<dbReference type="InterPro" id="IPR011990">
    <property type="entry name" value="TPR-like_helical_dom_sf"/>
</dbReference>
<evidence type="ECO:0000313" key="1">
    <source>
        <dbReference type="EMBL" id="MFC5514770.1"/>
    </source>
</evidence>
<protein>
    <submittedName>
        <fullName evidence="1">Tetratricopeptide repeat protein</fullName>
    </submittedName>
</protein>
<name>A0ABW0PQH2_9HYPH</name>
<dbReference type="Gene3D" id="1.25.40.10">
    <property type="entry name" value="Tetratricopeptide repeat domain"/>
    <property type="match status" value="1"/>
</dbReference>
<comment type="caution">
    <text evidence="1">The sequence shown here is derived from an EMBL/GenBank/DDBJ whole genome shotgun (WGS) entry which is preliminary data.</text>
</comment>
<keyword evidence="2" id="KW-1185">Reference proteome</keyword>
<dbReference type="EMBL" id="JBHSML010000002">
    <property type="protein sequence ID" value="MFC5514770.1"/>
    <property type="molecule type" value="Genomic_DNA"/>
</dbReference>
<evidence type="ECO:0000313" key="2">
    <source>
        <dbReference type="Proteomes" id="UP001596150"/>
    </source>
</evidence>
<dbReference type="SUPFAM" id="SSF48452">
    <property type="entry name" value="TPR-like"/>
    <property type="match status" value="1"/>
</dbReference>
<sequence length="326" mass="37490">MEEIFSGHSYQVQAEIKDDGPTVVCFDPWSNILDPDRPPFGLRYFSTNSINVIAIKSHGNHWYQREEMDEVVERINQRLAGRERVGYGSSMGAYGAINFSERLSLSRVLLFAPQYSPDMTRFPWEQRWQAEQTGLECRYDVVSEIAPIGGGYLFYDPFNSNDKKHADLITARHPLTPIKMPFAGHHTLDWFGQNRTISRLIKSMVFDIGREGEAIRDRRLDRPKIATYWLNLSAHYLAKNRPMLALQAAKRGTECEKGDLFLARHTYATCLYTHGEPEAAKRIWRSALDNPNETSRQRWLLGQSIVQHGWQELRGEFLETKAVAPA</sequence>
<gene>
    <name evidence="1" type="ORF">ACFPP9_03225</name>
</gene>
<dbReference type="Proteomes" id="UP001596150">
    <property type="component" value="Unassembled WGS sequence"/>
</dbReference>
<accession>A0ABW0PQH2</accession>
<dbReference type="RefSeq" id="WP_266342792.1">
    <property type="nucleotide sequence ID" value="NZ_JAPKNH010000002.1"/>
</dbReference>